<reference evidence="3" key="1">
    <citation type="submission" date="2016-10" db="EMBL/GenBank/DDBJ databases">
        <authorList>
            <person name="Varghese N."/>
        </authorList>
    </citation>
    <scope>NUCLEOTIDE SEQUENCE [LARGE SCALE GENOMIC DNA]</scope>
    <source>
        <strain evidence="3">DSM 17980</strain>
    </source>
</reference>
<dbReference type="EMBL" id="FPBV01000004">
    <property type="protein sequence ID" value="SFU59527.1"/>
    <property type="molecule type" value="Genomic_DNA"/>
</dbReference>
<evidence type="ECO:0000313" key="3">
    <source>
        <dbReference type="Proteomes" id="UP000183508"/>
    </source>
</evidence>
<protein>
    <submittedName>
        <fullName evidence="2">Uncharacterized protein</fullName>
    </submittedName>
</protein>
<dbReference type="AlphaFoldDB" id="A0A1I7HFM9"/>
<keyword evidence="1" id="KW-1133">Transmembrane helix</keyword>
<organism evidence="2 3">
    <name type="scientific">Alicyclobacillus macrosporangiidus</name>
    <dbReference type="NCBI Taxonomy" id="392015"/>
    <lineage>
        <taxon>Bacteria</taxon>
        <taxon>Bacillati</taxon>
        <taxon>Bacillota</taxon>
        <taxon>Bacilli</taxon>
        <taxon>Bacillales</taxon>
        <taxon>Alicyclobacillaceae</taxon>
        <taxon>Alicyclobacillus</taxon>
    </lineage>
</organism>
<accession>A0A1I7HFM9</accession>
<feature type="transmembrane region" description="Helical" evidence="1">
    <location>
        <begin position="25"/>
        <end position="45"/>
    </location>
</feature>
<dbReference type="RefSeq" id="WP_083430211.1">
    <property type="nucleotide sequence ID" value="NZ_FPBV01000004.1"/>
</dbReference>
<dbReference type="STRING" id="392015.SAMN05421543_104171"/>
<keyword evidence="1" id="KW-0812">Transmembrane</keyword>
<sequence length="62" mass="6636">MFWTRETGVVPAALVGIVEGSVPEYGSLLSAAVFVLILATLVVQASTKPWVARRLGVLEPRL</sequence>
<evidence type="ECO:0000313" key="2">
    <source>
        <dbReference type="EMBL" id="SFU59527.1"/>
    </source>
</evidence>
<keyword evidence="3" id="KW-1185">Reference proteome</keyword>
<dbReference type="Proteomes" id="UP000183508">
    <property type="component" value="Unassembled WGS sequence"/>
</dbReference>
<proteinExistence type="predicted"/>
<name>A0A1I7HFM9_9BACL</name>
<evidence type="ECO:0000256" key="1">
    <source>
        <dbReference type="SAM" id="Phobius"/>
    </source>
</evidence>
<keyword evidence="1" id="KW-0472">Membrane</keyword>
<dbReference type="OrthoDB" id="9810759at2"/>
<gene>
    <name evidence="2" type="ORF">SAMN05421543_104171</name>
</gene>